<evidence type="ECO:0000313" key="3">
    <source>
        <dbReference type="Proteomes" id="UP001163850"/>
    </source>
</evidence>
<dbReference type="SUPFAM" id="SSF52540">
    <property type="entry name" value="P-loop containing nucleoside triphosphate hydrolases"/>
    <property type="match status" value="1"/>
</dbReference>
<dbReference type="CDD" id="cd18809">
    <property type="entry name" value="SF1_C_RecD"/>
    <property type="match status" value="1"/>
</dbReference>
<feature type="region of interest" description="Disordered" evidence="1">
    <location>
        <begin position="84"/>
        <end position="110"/>
    </location>
</feature>
<feature type="compositionally biased region" description="Low complexity" evidence="1">
    <location>
        <begin position="84"/>
        <end position="97"/>
    </location>
</feature>
<evidence type="ECO:0000313" key="2">
    <source>
        <dbReference type="EMBL" id="KAJ3985395.1"/>
    </source>
</evidence>
<evidence type="ECO:0000256" key="1">
    <source>
        <dbReference type="SAM" id="MobiDB-lite"/>
    </source>
</evidence>
<name>A0AA38Q184_9AGAR</name>
<comment type="caution">
    <text evidence="2">The sequence shown here is derived from an EMBL/GenBank/DDBJ whole genome shotgun (WGS) entry which is preliminary data.</text>
</comment>
<gene>
    <name evidence="2" type="ORF">F5890DRAFT_1158065</name>
</gene>
<dbReference type="EMBL" id="MU801963">
    <property type="protein sequence ID" value="KAJ3985395.1"/>
    <property type="molecule type" value="Genomic_DNA"/>
</dbReference>
<dbReference type="AlphaFoldDB" id="A0AA38Q184"/>
<sequence>MHKSQGQTLERVKVDLGKVFEHGQGNCPLSCSGTRNSLLLHLAYVALSRATTLAQLEIVNFNPAVIHAHPRVVAWQKQWMPQITTSSSNNSPISGPSRVPSVPARGVTAPIQQTSFEDPEMDCEEAISQYHDHLLAPR</sequence>
<protein>
    <submittedName>
        <fullName evidence="2">Uncharacterized protein</fullName>
    </submittedName>
</protein>
<reference evidence="2" key="1">
    <citation type="submission" date="2022-08" db="EMBL/GenBank/DDBJ databases">
        <authorList>
            <consortium name="DOE Joint Genome Institute"/>
            <person name="Min B."/>
            <person name="Riley R."/>
            <person name="Sierra-Patev S."/>
            <person name="Naranjo-Ortiz M."/>
            <person name="Looney B."/>
            <person name="Konkel Z."/>
            <person name="Slot J.C."/>
            <person name="Sakamoto Y."/>
            <person name="Steenwyk J.L."/>
            <person name="Rokas A."/>
            <person name="Carro J."/>
            <person name="Camarero S."/>
            <person name="Ferreira P."/>
            <person name="Molpeceres G."/>
            <person name="Ruiz-Duenas F.J."/>
            <person name="Serrano A."/>
            <person name="Henrissat B."/>
            <person name="Drula E."/>
            <person name="Hughes K.W."/>
            <person name="Mata J.L."/>
            <person name="Ishikawa N.K."/>
            <person name="Vargas-Isla R."/>
            <person name="Ushijima S."/>
            <person name="Smith C.A."/>
            <person name="Ahrendt S."/>
            <person name="Andreopoulos W."/>
            <person name="He G."/>
            <person name="Labutti K."/>
            <person name="Lipzen A."/>
            <person name="Ng V."/>
            <person name="Sandor L."/>
            <person name="Barry K."/>
            <person name="Martinez A.T."/>
            <person name="Xiao Y."/>
            <person name="Gibbons J.G."/>
            <person name="Terashima K."/>
            <person name="Hibbett D.S."/>
            <person name="Grigoriev I.V."/>
        </authorList>
    </citation>
    <scope>NUCLEOTIDE SEQUENCE</scope>
    <source>
        <strain evidence="2">TFB7829</strain>
    </source>
</reference>
<accession>A0AA38Q184</accession>
<proteinExistence type="predicted"/>
<dbReference type="Proteomes" id="UP001163850">
    <property type="component" value="Unassembled WGS sequence"/>
</dbReference>
<organism evidence="2 3">
    <name type="scientific">Lentinula detonsa</name>
    <dbReference type="NCBI Taxonomy" id="2804962"/>
    <lineage>
        <taxon>Eukaryota</taxon>
        <taxon>Fungi</taxon>
        <taxon>Dikarya</taxon>
        <taxon>Basidiomycota</taxon>
        <taxon>Agaricomycotina</taxon>
        <taxon>Agaricomycetes</taxon>
        <taxon>Agaricomycetidae</taxon>
        <taxon>Agaricales</taxon>
        <taxon>Marasmiineae</taxon>
        <taxon>Omphalotaceae</taxon>
        <taxon>Lentinula</taxon>
    </lineage>
</organism>
<dbReference type="InterPro" id="IPR027417">
    <property type="entry name" value="P-loop_NTPase"/>
</dbReference>